<keyword evidence="10" id="KW-1185">Reference proteome</keyword>
<feature type="compositionally biased region" description="Polar residues" evidence="7">
    <location>
        <begin position="111"/>
        <end position="127"/>
    </location>
</feature>
<dbReference type="SUPFAM" id="SSF57667">
    <property type="entry name" value="beta-beta-alpha zinc fingers"/>
    <property type="match status" value="2"/>
</dbReference>
<evidence type="ECO:0000256" key="6">
    <source>
        <dbReference type="PROSITE-ProRule" id="PRU00042"/>
    </source>
</evidence>
<evidence type="ECO:0000259" key="8">
    <source>
        <dbReference type="PROSITE" id="PS50157"/>
    </source>
</evidence>
<evidence type="ECO:0000256" key="5">
    <source>
        <dbReference type="ARBA" id="ARBA00044085"/>
    </source>
</evidence>
<feature type="compositionally biased region" description="Basic and acidic residues" evidence="7">
    <location>
        <begin position="493"/>
        <end position="509"/>
    </location>
</feature>
<proteinExistence type="predicted"/>
<evidence type="ECO:0000256" key="2">
    <source>
        <dbReference type="ARBA" id="ARBA00022737"/>
    </source>
</evidence>
<dbReference type="GO" id="GO:0000978">
    <property type="term" value="F:RNA polymerase II cis-regulatory region sequence-specific DNA binding"/>
    <property type="evidence" value="ECO:0007669"/>
    <property type="project" value="TreeGrafter"/>
</dbReference>
<evidence type="ECO:0000256" key="1">
    <source>
        <dbReference type="ARBA" id="ARBA00022723"/>
    </source>
</evidence>
<evidence type="ECO:0000256" key="7">
    <source>
        <dbReference type="SAM" id="MobiDB-lite"/>
    </source>
</evidence>
<sequence>MALSEHLPPLPSWSAHRWPQHPPSGGDYPIMDANNMPSHTTSAPPPQRSSLASQYYPNYTISLAPITTIPAPHYQQPPVTYMGYQSYTPSPILGSPFRAQHFSEEQMLRGSETSRSVYSTAQESSSPRGKIERRGSITATTPVSLPSKPCKTIAYIAPVAGAETREFHTPLDDLMKAVQAKTQPDALGSKGEPHSQQDQTSALVQPSGSSANTEEASGSKQRKASSVAKQFCCGIGGCPLRFSQKTHLDVHRRAHTGESPYICPACGKTFTQSGNFKAHWRRHTGEKPFKCTKCDKRFPQRGNLQAHMRSHDKSTPFVCKLDHCNKAFTLRGNLKFHQNKFHNNTIRRLTQKFSLITDWSSASDEDREMFEYLATLYKNSNKGIKGRGKRRNVALLVHSDQPGSPMSPQSAIHSPHSMHIPHGLPQLCLPQPRHDSFPFHGLSNPAAYNMSRPNLTVNLGHHRPHGHGGYMMYDTDDSSISSSGPVTPNPHMYSEHDHGKELAFGERHY</sequence>
<dbReference type="InterPro" id="IPR036236">
    <property type="entry name" value="Znf_C2H2_sf"/>
</dbReference>
<dbReference type="PANTHER" id="PTHR14003:SF19">
    <property type="entry name" value="YY2 TRANSCRIPTION FACTOR"/>
    <property type="match status" value="1"/>
</dbReference>
<feature type="region of interest" description="Disordered" evidence="7">
    <location>
        <begin position="1"/>
        <end position="51"/>
    </location>
</feature>
<comment type="caution">
    <text evidence="9">The sequence shown here is derived from an EMBL/GenBank/DDBJ whole genome shotgun (WGS) entry which is preliminary data.</text>
</comment>
<reference evidence="9" key="2">
    <citation type="submission" date="2023-05" db="EMBL/GenBank/DDBJ databases">
        <authorList>
            <consortium name="Lawrence Berkeley National Laboratory"/>
            <person name="Steindorff A."/>
            <person name="Hensen N."/>
            <person name="Bonometti L."/>
            <person name="Westerberg I."/>
            <person name="Brannstrom I.O."/>
            <person name="Guillou S."/>
            <person name="Cros-Aarteil S."/>
            <person name="Calhoun S."/>
            <person name="Haridas S."/>
            <person name="Kuo A."/>
            <person name="Mondo S."/>
            <person name="Pangilinan J."/>
            <person name="Riley R."/>
            <person name="Labutti K."/>
            <person name="Andreopoulos B."/>
            <person name="Lipzen A."/>
            <person name="Chen C."/>
            <person name="Yanf M."/>
            <person name="Daum C."/>
            <person name="Ng V."/>
            <person name="Clum A."/>
            <person name="Ohm R."/>
            <person name="Martin F."/>
            <person name="Silar P."/>
            <person name="Natvig D."/>
            <person name="Lalanne C."/>
            <person name="Gautier V."/>
            <person name="Ament-Velasquez S.L."/>
            <person name="Kruys A."/>
            <person name="Hutchinson M.I."/>
            <person name="Powell A.J."/>
            <person name="Barry K."/>
            <person name="Miller A.N."/>
            <person name="Grigoriev I.V."/>
            <person name="Debuchy R."/>
            <person name="Gladieux P."/>
            <person name="Thoren M.H."/>
            <person name="Johannesson H."/>
        </authorList>
    </citation>
    <scope>NUCLEOTIDE SEQUENCE</scope>
    <source>
        <strain evidence="9">PSN309</strain>
    </source>
</reference>
<keyword evidence="2" id="KW-0677">Repeat</keyword>
<dbReference type="Proteomes" id="UP001302126">
    <property type="component" value="Unassembled WGS sequence"/>
</dbReference>
<reference evidence="9" key="1">
    <citation type="journal article" date="2023" name="Mol. Phylogenet. Evol.">
        <title>Genome-scale phylogeny and comparative genomics of the fungal order Sordariales.</title>
        <authorList>
            <person name="Hensen N."/>
            <person name="Bonometti L."/>
            <person name="Westerberg I."/>
            <person name="Brannstrom I.O."/>
            <person name="Guillou S."/>
            <person name="Cros-Aarteil S."/>
            <person name="Calhoun S."/>
            <person name="Haridas S."/>
            <person name="Kuo A."/>
            <person name="Mondo S."/>
            <person name="Pangilinan J."/>
            <person name="Riley R."/>
            <person name="LaButti K."/>
            <person name="Andreopoulos B."/>
            <person name="Lipzen A."/>
            <person name="Chen C."/>
            <person name="Yan M."/>
            <person name="Daum C."/>
            <person name="Ng V."/>
            <person name="Clum A."/>
            <person name="Steindorff A."/>
            <person name="Ohm R.A."/>
            <person name="Martin F."/>
            <person name="Silar P."/>
            <person name="Natvig D.O."/>
            <person name="Lalanne C."/>
            <person name="Gautier V."/>
            <person name="Ament-Velasquez S.L."/>
            <person name="Kruys A."/>
            <person name="Hutchinson M.I."/>
            <person name="Powell A.J."/>
            <person name="Barry K."/>
            <person name="Miller A.N."/>
            <person name="Grigoriev I.V."/>
            <person name="Debuchy R."/>
            <person name="Gladieux P."/>
            <person name="Hiltunen Thoren M."/>
            <person name="Johannesson H."/>
        </authorList>
    </citation>
    <scope>NUCLEOTIDE SEQUENCE</scope>
    <source>
        <strain evidence="9">PSN309</strain>
    </source>
</reference>
<dbReference type="GO" id="GO:0000785">
    <property type="term" value="C:chromatin"/>
    <property type="evidence" value="ECO:0007669"/>
    <property type="project" value="TreeGrafter"/>
</dbReference>
<protein>
    <recommendedName>
        <fullName evidence="5">C2H2 type master regulator of conidiophore development brlA</fullName>
    </recommendedName>
</protein>
<feature type="compositionally biased region" description="Polar residues" evidence="7">
    <location>
        <begin position="35"/>
        <end position="51"/>
    </location>
</feature>
<feature type="region of interest" description="Disordered" evidence="7">
    <location>
        <begin position="110"/>
        <end position="143"/>
    </location>
</feature>
<dbReference type="PROSITE" id="PS00028">
    <property type="entry name" value="ZINC_FINGER_C2H2_1"/>
    <property type="match status" value="4"/>
</dbReference>
<feature type="domain" description="C2H2-type" evidence="8">
    <location>
        <begin position="231"/>
        <end position="260"/>
    </location>
</feature>
<feature type="compositionally biased region" description="Polar residues" evidence="7">
    <location>
        <begin position="194"/>
        <end position="219"/>
    </location>
</feature>
<feature type="domain" description="C2H2-type" evidence="8">
    <location>
        <begin position="261"/>
        <end position="288"/>
    </location>
</feature>
<keyword evidence="4" id="KW-0862">Zinc</keyword>
<feature type="region of interest" description="Disordered" evidence="7">
    <location>
        <begin position="183"/>
        <end position="222"/>
    </location>
</feature>
<dbReference type="PANTHER" id="PTHR14003">
    <property type="entry name" value="TRANSCRIPTIONAL REPRESSOR PROTEIN YY"/>
    <property type="match status" value="1"/>
</dbReference>
<feature type="domain" description="C2H2-type" evidence="8">
    <location>
        <begin position="317"/>
        <end position="347"/>
    </location>
</feature>
<evidence type="ECO:0000313" key="10">
    <source>
        <dbReference type="Proteomes" id="UP001302126"/>
    </source>
</evidence>
<dbReference type="GO" id="GO:0005667">
    <property type="term" value="C:transcription regulator complex"/>
    <property type="evidence" value="ECO:0007669"/>
    <property type="project" value="TreeGrafter"/>
</dbReference>
<dbReference type="PROSITE" id="PS50157">
    <property type="entry name" value="ZINC_FINGER_C2H2_2"/>
    <property type="match status" value="4"/>
</dbReference>
<dbReference type="Pfam" id="PF00096">
    <property type="entry name" value="zf-C2H2"/>
    <property type="match status" value="2"/>
</dbReference>
<evidence type="ECO:0000256" key="3">
    <source>
        <dbReference type="ARBA" id="ARBA00022771"/>
    </source>
</evidence>
<dbReference type="GO" id="GO:0000981">
    <property type="term" value="F:DNA-binding transcription factor activity, RNA polymerase II-specific"/>
    <property type="evidence" value="ECO:0007669"/>
    <property type="project" value="TreeGrafter"/>
</dbReference>
<name>A0AAN6WLG6_9PEZI</name>
<dbReference type="EMBL" id="MU864495">
    <property type="protein sequence ID" value="KAK4184308.1"/>
    <property type="molecule type" value="Genomic_DNA"/>
</dbReference>
<keyword evidence="1" id="KW-0479">Metal-binding</keyword>
<evidence type="ECO:0000313" key="9">
    <source>
        <dbReference type="EMBL" id="KAK4184308.1"/>
    </source>
</evidence>
<accession>A0AAN6WLG6</accession>
<feature type="region of interest" description="Disordered" evidence="7">
    <location>
        <begin position="476"/>
        <end position="509"/>
    </location>
</feature>
<dbReference type="InterPro" id="IPR013087">
    <property type="entry name" value="Znf_C2H2_type"/>
</dbReference>
<organism evidence="9 10">
    <name type="scientific">Podospora australis</name>
    <dbReference type="NCBI Taxonomy" id="1536484"/>
    <lineage>
        <taxon>Eukaryota</taxon>
        <taxon>Fungi</taxon>
        <taxon>Dikarya</taxon>
        <taxon>Ascomycota</taxon>
        <taxon>Pezizomycotina</taxon>
        <taxon>Sordariomycetes</taxon>
        <taxon>Sordariomycetidae</taxon>
        <taxon>Sordariales</taxon>
        <taxon>Podosporaceae</taxon>
        <taxon>Podospora</taxon>
    </lineage>
</organism>
<dbReference type="FunFam" id="3.30.160.60:FF:001443">
    <property type="entry name" value="Zinc finger protein 668"/>
    <property type="match status" value="1"/>
</dbReference>
<dbReference type="GO" id="GO:0008270">
    <property type="term" value="F:zinc ion binding"/>
    <property type="evidence" value="ECO:0007669"/>
    <property type="project" value="UniProtKB-KW"/>
</dbReference>
<dbReference type="Gene3D" id="3.30.160.60">
    <property type="entry name" value="Classic Zinc Finger"/>
    <property type="match status" value="4"/>
</dbReference>
<gene>
    <name evidence="9" type="ORF">QBC35DRAFT_60321</name>
</gene>
<evidence type="ECO:0000256" key="4">
    <source>
        <dbReference type="ARBA" id="ARBA00022833"/>
    </source>
</evidence>
<dbReference type="SMART" id="SM00355">
    <property type="entry name" value="ZnF_C2H2"/>
    <property type="match status" value="4"/>
</dbReference>
<keyword evidence="3 6" id="KW-0863">Zinc-finger</keyword>
<feature type="domain" description="C2H2-type" evidence="8">
    <location>
        <begin position="289"/>
        <end position="316"/>
    </location>
</feature>
<dbReference type="AlphaFoldDB" id="A0AAN6WLG6"/>
<dbReference type="FunFam" id="3.30.160.60:FF:002343">
    <property type="entry name" value="Zinc finger protein 33A"/>
    <property type="match status" value="1"/>
</dbReference>